<sequence>MKKIYLAAALPLTLCMNQAIAEEEVQDMSDPLAVYTQGGIGFTNKGVNLKVGATYTTGVATEMGMNILEVKGFAGDILGWDGSSSRNDSVDSIRYRDFVVDLTNGRGTQLDIAYATSSDANGAAGETGTVSYSMIQALPALGPINFFPLAGAGLMFGNNLNEKGLTNSSGYSVPGTFGVVGMYTKITVTDKIWLNFNPMYMQTFSGSDTFKDYAFGGDDSILTHEFTASYQIQPRFNVRYFANWNEDVDFSDGDHRIEFNYQF</sequence>
<gene>
    <name evidence="2" type="ORF">KP803_17750</name>
</gene>
<name>A0A9X1XQ48_9VIBR</name>
<dbReference type="EMBL" id="JAJHVV010000012">
    <property type="protein sequence ID" value="MCK6265123.1"/>
    <property type="molecule type" value="Genomic_DNA"/>
</dbReference>
<evidence type="ECO:0008006" key="4">
    <source>
        <dbReference type="Google" id="ProtNLM"/>
    </source>
</evidence>
<keyword evidence="1" id="KW-0732">Signal</keyword>
<organism evidence="2 3">
    <name type="scientific">Vibrio amylolyticus</name>
    <dbReference type="NCBI Taxonomy" id="2847292"/>
    <lineage>
        <taxon>Bacteria</taxon>
        <taxon>Pseudomonadati</taxon>
        <taxon>Pseudomonadota</taxon>
        <taxon>Gammaproteobacteria</taxon>
        <taxon>Vibrionales</taxon>
        <taxon>Vibrionaceae</taxon>
        <taxon>Vibrio</taxon>
    </lineage>
</organism>
<feature type="chain" id="PRO_5040853882" description="Porin" evidence="1">
    <location>
        <begin position="22"/>
        <end position="263"/>
    </location>
</feature>
<proteinExistence type="predicted"/>
<evidence type="ECO:0000256" key="1">
    <source>
        <dbReference type="SAM" id="SignalP"/>
    </source>
</evidence>
<dbReference type="Proteomes" id="UP001139559">
    <property type="component" value="Unassembled WGS sequence"/>
</dbReference>
<dbReference type="AlphaFoldDB" id="A0A9X1XQ48"/>
<evidence type="ECO:0000313" key="2">
    <source>
        <dbReference type="EMBL" id="MCK6265123.1"/>
    </source>
</evidence>
<feature type="signal peptide" evidence="1">
    <location>
        <begin position="1"/>
        <end position="21"/>
    </location>
</feature>
<evidence type="ECO:0000313" key="3">
    <source>
        <dbReference type="Proteomes" id="UP001139559"/>
    </source>
</evidence>
<protein>
    <recommendedName>
        <fullName evidence="4">Porin</fullName>
    </recommendedName>
</protein>
<keyword evidence="3" id="KW-1185">Reference proteome</keyword>
<comment type="caution">
    <text evidence="2">The sequence shown here is derived from an EMBL/GenBank/DDBJ whole genome shotgun (WGS) entry which is preliminary data.</text>
</comment>
<reference evidence="2" key="1">
    <citation type="submission" date="2021-11" db="EMBL/GenBank/DDBJ databases">
        <title>Vibrio ZSDE26 sp. nov. and Vibrio ZSDZ34 sp. nov., isolated from coastal seawater in Qingdao.</title>
        <authorList>
            <person name="Zhang P."/>
        </authorList>
    </citation>
    <scope>NUCLEOTIDE SEQUENCE</scope>
    <source>
        <strain evidence="2">ZSDE26</strain>
    </source>
</reference>
<accession>A0A9X1XQ48</accession>